<keyword evidence="6" id="KW-1133">Transmembrane helix</keyword>
<dbReference type="GO" id="GO:0000139">
    <property type="term" value="C:Golgi membrane"/>
    <property type="evidence" value="ECO:0007669"/>
    <property type="project" value="UniProtKB-SubCell"/>
</dbReference>
<organism evidence="8">
    <name type="scientific">Salix viminalis</name>
    <name type="common">Common osier</name>
    <name type="synonym">Basket willow</name>
    <dbReference type="NCBI Taxonomy" id="40686"/>
    <lineage>
        <taxon>Eukaryota</taxon>
        <taxon>Viridiplantae</taxon>
        <taxon>Streptophyta</taxon>
        <taxon>Embryophyta</taxon>
        <taxon>Tracheophyta</taxon>
        <taxon>Spermatophyta</taxon>
        <taxon>Magnoliopsida</taxon>
        <taxon>eudicotyledons</taxon>
        <taxon>Gunneridae</taxon>
        <taxon>Pentapetalae</taxon>
        <taxon>rosids</taxon>
        <taxon>fabids</taxon>
        <taxon>Malpighiales</taxon>
        <taxon>Salicaceae</taxon>
        <taxon>Saliceae</taxon>
        <taxon>Salix</taxon>
    </lineage>
</organism>
<name>A0A6N2MHM3_SALVM</name>
<proteinExistence type="predicted"/>
<dbReference type="AlphaFoldDB" id="A0A6N2MHM3"/>
<feature type="transmembrane region" description="Helical" evidence="6">
    <location>
        <begin position="12"/>
        <end position="33"/>
    </location>
</feature>
<evidence type="ECO:0000256" key="2">
    <source>
        <dbReference type="ARBA" id="ARBA00022676"/>
    </source>
</evidence>
<dbReference type="PANTHER" id="PTHR48437">
    <property type="entry name" value="INITIATOR BINDING DOMAIN-CONTAINING PROTEIN"/>
    <property type="match status" value="1"/>
</dbReference>
<dbReference type="InterPro" id="IPR049625">
    <property type="entry name" value="Glyco_transf_61_cat"/>
</dbReference>
<evidence type="ECO:0000256" key="4">
    <source>
        <dbReference type="ARBA" id="ARBA00023180"/>
    </source>
</evidence>
<evidence type="ECO:0000256" key="6">
    <source>
        <dbReference type="SAM" id="Phobius"/>
    </source>
</evidence>
<evidence type="ECO:0000256" key="3">
    <source>
        <dbReference type="ARBA" id="ARBA00022679"/>
    </source>
</evidence>
<gene>
    <name evidence="8" type="ORF">SVIM_LOCUS358011</name>
</gene>
<sequence>MNKTQSRLLKIVIFLFALNSLSLCLYFSSHHLYSKQEENHSSLTSNHRSQTENNSSSNSNNFNLKAWPILPSYLPWTQNPNNVTVRSCEAYFGNGFSRRVDVLSSGGWFRCFYSETLRSSICEGGSVRMVPERIKMSRGGERVEDVIGRGEEEELPDFENGAFEILGSTARSKWLVDEGFLDSFVPDGDVMRHTMRGLIRSIRVVDNNSKEFHCDQIKLWGNLSLIDGNGSKCLQWIEEPTLLVTRFEYANLFHTVTDWYSAYVASRVTDLPYRPHLIFVDGHSRTPLEQTWKALFSSVRYAKAFSGSVCLRHAILAPLGYETALFKGLTEKIICQGASAHDLWQNPDDQKIARLSEFGEMIRAAFDFPVSRHRAEKPFSGHNVLFVRREDYLAHPRHAGKVESRLSNEQEVFDSLQTWVSNHLECKVNLINGLFAHMPMKEQVRAIQDASVIIGAHGAGLTHIVSATPKTIILEIISSYFRRPHFELIAEWKGLEYHAINLDGSYAQPSVVIDRFSRIMKSLGC</sequence>
<reference evidence="8" key="1">
    <citation type="submission" date="2019-03" db="EMBL/GenBank/DDBJ databases">
        <authorList>
            <person name="Mank J."/>
            <person name="Almeida P."/>
        </authorList>
    </citation>
    <scope>NUCLEOTIDE SEQUENCE</scope>
    <source>
        <strain evidence="8">78183</strain>
    </source>
</reference>
<dbReference type="GO" id="GO:0016763">
    <property type="term" value="F:pentosyltransferase activity"/>
    <property type="evidence" value="ECO:0007669"/>
    <property type="project" value="UniProtKB-ARBA"/>
</dbReference>
<dbReference type="PANTHER" id="PTHR48437:SF1">
    <property type="entry name" value="INITIATOR BINDING DOMAIN-CONTAINING PROTEIN"/>
    <property type="match status" value="1"/>
</dbReference>
<evidence type="ECO:0000256" key="5">
    <source>
        <dbReference type="SAM" id="MobiDB-lite"/>
    </source>
</evidence>
<comment type="subcellular location">
    <subcellularLocation>
        <location evidence="1">Golgi apparatus membrane</location>
        <topology evidence="1">Single-pass type II membrane protein</topology>
    </subcellularLocation>
</comment>
<feature type="domain" description="Glycosyltransferase 61 catalytic" evidence="7">
    <location>
        <begin position="369"/>
        <end position="473"/>
    </location>
</feature>
<accession>A0A6N2MHM3</accession>
<dbReference type="Pfam" id="PF04577">
    <property type="entry name" value="Glyco_transf_61"/>
    <property type="match status" value="1"/>
</dbReference>
<keyword evidence="6" id="KW-0472">Membrane</keyword>
<keyword evidence="4" id="KW-0325">Glycoprotein</keyword>
<evidence type="ECO:0000259" key="7">
    <source>
        <dbReference type="Pfam" id="PF04577"/>
    </source>
</evidence>
<dbReference type="EMBL" id="CAADRP010001786">
    <property type="protein sequence ID" value="VFU52341.1"/>
    <property type="molecule type" value="Genomic_DNA"/>
</dbReference>
<keyword evidence="3" id="KW-0808">Transferase</keyword>
<keyword evidence="2" id="KW-0328">Glycosyltransferase</keyword>
<dbReference type="InterPro" id="IPR007657">
    <property type="entry name" value="Glycosyltransferase_61"/>
</dbReference>
<keyword evidence="6" id="KW-0812">Transmembrane</keyword>
<feature type="region of interest" description="Disordered" evidence="5">
    <location>
        <begin position="41"/>
        <end position="60"/>
    </location>
</feature>
<evidence type="ECO:0000313" key="8">
    <source>
        <dbReference type="EMBL" id="VFU52341.1"/>
    </source>
</evidence>
<evidence type="ECO:0000256" key="1">
    <source>
        <dbReference type="ARBA" id="ARBA00004323"/>
    </source>
</evidence>
<protein>
    <recommendedName>
        <fullName evidence="7">Glycosyltransferase 61 catalytic domain-containing protein</fullName>
    </recommendedName>
</protein>
<feature type="compositionally biased region" description="Polar residues" evidence="5">
    <location>
        <begin position="41"/>
        <end position="52"/>
    </location>
</feature>